<sequence>MKNWTILLPYYNEATFLPGTLESIALQNYQKFKLILINNHSTDNSEKIARKFMNFYPAIEVQFINEKLPGKTNALHTGLNHVTTPFVATMDADTYYPQHYLEFCNQIFESHPEYSAVMACDIYQPFKNRKSQKRCRKIYLKSKLMPKQCHAGGYAQTFRTKSLKQIGGFDQKLWPYVFEDHEVIHRLLKIGKVYYSPKHWCIPSERRTKHKNIRWSRMEKFLYEYTPFFLKDWYFYSFLKNRYIKKNTSILQLRQREWE</sequence>
<gene>
    <name evidence="5" type="ORF">DK869_07580</name>
</gene>
<organism evidence="5 6">
    <name type="scientific">Commensalibacter melissae</name>
    <dbReference type="NCBI Taxonomy" id="2070537"/>
    <lineage>
        <taxon>Bacteria</taxon>
        <taxon>Pseudomonadati</taxon>
        <taxon>Pseudomonadota</taxon>
        <taxon>Alphaproteobacteria</taxon>
        <taxon>Acetobacterales</taxon>
        <taxon>Acetobacteraceae</taxon>
    </lineage>
</organism>
<keyword evidence="6" id="KW-1185">Reference proteome</keyword>
<dbReference type="Gene3D" id="3.90.550.10">
    <property type="entry name" value="Spore Coat Polysaccharide Biosynthesis Protein SpsA, Chain A"/>
    <property type="match status" value="1"/>
</dbReference>
<name>A0A318N5H8_9PROT</name>
<keyword evidence="2" id="KW-0328">Glycosyltransferase</keyword>
<dbReference type="OrthoDB" id="9813349at2"/>
<evidence type="ECO:0000256" key="2">
    <source>
        <dbReference type="ARBA" id="ARBA00022676"/>
    </source>
</evidence>
<dbReference type="GO" id="GO:0016757">
    <property type="term" value="F:glycosyltransferase activity"/>
    <property type="evidence" value="ECO:0007669"/>
    <property type="project" value="UniProtKB-KW"/>
</dbReference>
<evidence type="ECO:0000313" key="6">
    <source>
        <dbReference type="Proteomes" id="UP000247565"/>
    </source>
</evidence>
<dbReference type="Proteomes" id="UP000247565">
    <property type="component" value="Unassembled WGS sequence"/>
</dbReference>
<evidence type="ECO:0000256" key="3">
    <source>
        <dbReference type="ARBA" id="ARBA00022679"/>
    </source>
</evidence>
<dbReference type="SUPFAM" id="SSF53448">
    <property type="entry name" value="Nucleotide-diphospho-sugar transferases"/>
    <property type="match status" value="1"/>
</dbReference>
<protein>
    <submittedName>
        <fullName evidence="5">Glycosyltransferase family 2 protein</fullName>
    </submittedName>
</protein>
<keyword evidence="3 5" id="KW-0808">Transferase</keyword>
<dbReference type="Pfam" id="PF00535">
    <property type="entry name" value="Glycos_transf_2"/>
    <property type="match status" value="1"/>
</dbReference>
<evidence type="ECO:0000259" key="4">
    <source>
        <dbReference type="Pfam" id="PF00535"/>
    </source>
</evidence>
<feature type="domain" description="Glycosyltransferase 2-like" evidence="4">
    <location>
        <begin position="5"/>
        <end position="166"/>
    </location>
</feature>
<comment type="caution">
    <text evidence="5">The sequence shown here is derived from an EMBL/GenBank/DDBJ whole genome shotgun (WGS) entry which is preliminary data.</text>
</comment>
<comment type="similarity">
    <text evidence="1">Belongs to the glycosyltransferase 2 family.</text>
</comment>
<evidence type="ECO:0000313" key="5">
    <source>
        <dbReference type="EMBL" id="PXY99792.1"/>
    </source>
</evidence>
<dbReference type="InterPro" id="IPR001173">
    <property type="entry name" value="Glyco_trans_2-like"/>
</dbReference>
<dbReference type="AlphaFoldDB" id="A0A318N5H8"/>
<accession>A0A318N5H8</accession>
<dbReference type="PANTHER" id="PTHR43630:SF1">
    <property type="entry name" value="POLY-BETA-1,6-N-ACETYL-D-GLUCOSAMINE SYNTHASE"/>
    <property type="match status" value="1"/>
</dbReference>
<proteinExistence type="inferred from homology"/>
<dbReference type="EMBL" id="QGLT01000004">
    <property type="protein sequence ID" value="PXY99792.1"/>
    <property type="molecule type" value="Genomic_DNA"/>
</dbReference>
<dbReference type="PANTHER" id="PTHR43630">
    <property type="entry name" value="POLY-BETA-1,6-N-ACETYL-D-GLUCOSAMINE SYNTHASE"/>
    <property type="match status" value="1"/>
</dbReference>
<evidence type="ECO:0000256" key="1">
    <source>
        <dbReference type="ARBA" id="ARBA00006739"/>
    </source>
</evidence>
<dbReference type="RefSeq" id="WP_110439412.1">
    <property type="nucleotide sequence ID" value="NZ_CP046393.1"/>
</dbReference>
<reference evidence="5 6" key="1">
    <citation type="submission" date="2018-05" db="EMBL/GenBank/DDBJ databases">
        <title>Reference genomes for bee gut microbiota database.</title>
        <authorList>
            <person name="Ellegaard K.M."/>
        </authorList>
    </citation>
    <scope>NUCLEOTIDE SEQUENCE [LARGE SCALE GENOMIC DNA]</scope>
    <source>
        <strain evidence="5 6">ESL0284</strain>
    </source>
</reference>
<dbReference type="InterPro" id="IPR029044">
    <property type="entry name" value="Nucleotide-diphossugar_trans"/>
</dbReference>
<dbReference type="CDD" id="cd00761">
    <property type="entry name" value="Glyco_tranf_GTA_type"/>
    <property type="match status" value="1"/>
</dbReference>